<dbReference type="PROSITE" id="PS00012">
    <property type="entry name" value="PHOSPHOPANTETHEINE"/>
    <property type="match status" value="1"/>
</dbReference>
<dbReference type="Pfam" id="PF00698">
    <property type="entry name" value="Acyl_transf_1"/>
    <property type="match status" value="2"/>
</dbReference>
<feature type="active site" description="Proton acceptor; for dehydratase activity" evidence="9">
    <location>
        <position position="931"/>
    </location>
</feature>
<feature type="region of interest" description="C-terminal hotdog fold" evidence="9">
    <location>
        <begin position="1034"/>
        <end position="1175"/>
    </location>
</feature>
<gene>
    <name evidence="14" type="ORF">BKA14_003194</name>
</gene>
<feature type="domain" description="Ketosynthase family 3 (KS3)" evidence="12">
    <location>
        <begin position="1723"/>
        <end position="2132"/>
    </location>
</feature>
<feature type="domain" description="PKS/mFAS DH" evidence="13">
    <location>
        <begin position="2570"/>
        <end position="2871"/>
    </location>
</feature>
<dbReference type="InterPro" id="IPR020806">
    <property type="entry name" value="PKS_PP-bd"/>
</dbReference>
<feature type="active site" description="Proton donor; for dehydratase activity" evidence="9">
    <location>
        <position position="1095"/>
    </location>
</feature>
<dbReference type="Gene3D" id="3.40.366.10">
    <property type="entry name" value="Malonyl-Coenzyme A Acyl Carrier Protein, domain 2"/>
    <property type="match status" value="2"/>
</dbReference>
<dbReference type="SUPFAM" id="SSF53474">
    <property type="entry name" value="alpha/beta-Hydrolases"/>
    <property type="match status" value="1"/>
</dbReference>
<dbReference type="Pfam" id="PF02801">
    <property type="entry name" value="Ketoacyl-synt_C"/>
    <property type="match status" value="2"/>
</dbReference>
<evidence type="ECO:0000313" key="14">
    <source>
        <dbReference type="EMBL" id="MBB4693046.1"/>
    </source>
</evidence>
<reference evidence="14 15" key="1">
    <citation type="submission" date="2020-08" db="EMBL/GenBank/DDBJ databases">
        <title>Sequencing the genomes of 1000 actinobacteria strains.</title>
        <authorList>
            <person name="Klenk H.-P."/>
        </authorList>
    </citation>
    <scope>NUCLEOTIDE SEQUENCE [LARGE SCALE GENOMIC DNA]</scope>
    <source>
        <strain evidence="14 15">DSM 45518</strain>
    </source>
</reference>
<dbReference type="InterPro" id="IPR009081">
    <property type="entry name" value="PP-bd_ACP"/>
</dbReference>
<dbReference type="SUPFAM" id="SSF52151">
    <property type="entry name" value="FabD/lysophospholipase-like"/>
    <property type="match status" value="2"/>
</dbReference>
<dbReference type="InterPro" id="IPR001031">
    <property type="entry name" value="Thioesterase"/>
</dbReference>
<dbReference type="PROSITE" id="PS52004">
    <property type="entry name" value="KS3_2"/>
    <property type="match status" value="2"/>
</dbReference>
<dbReference type="InterPro" id="IPR049552">
    <property type="entry name" value="PKS_DH_N"/>
</dbReference>
<dbReference type="GO" id="GO:0006633">
    <property type="term" value="P:fatty acid biosynthetic process"/>
    <property type="evidence" value="ECO:0007669"/>
    <property type="project" value="InterPro"/>
</dbReference>
<dbReference type="Gene3D" id="3.40.47.10">
    <property type="match status" value="2"/>
</dbReference>
<feature type="domain" description="PKS/mFAS DH" evidence="13">
    <location>
        <begin position="899"/>
        <end position="1175"/>
    </location>
</feature>
<feature type="region of interest" description="N-terminal hotdog fold" evidence="9">
    <location>
        <begin position="899"/>
        <end position="1021"/>
    </location>
</feature>
<dbReference type="InterPro" id="IPR013968">
    <property type="entry name" value="PKS_KR"/>
</dbReference>
<dbReference type="Pfam" id="PF14765">
    <property type="entry name" value="PS-DH"/>
    <property type="match status" value="2"/>
</dbReference>
<keyword evidence="7" id="KW-0511">Multifunctional enzyme</keyword>
<protein>
    <submittedName>
        <fullName evidence="14">Acyl transferase domain-containing protein/thioesterase domain-containing protein/acyl carrier protein</fullName>
    </submittedName>
</protein>
<dbReference type="Pfam" id="PF16197">
    <property type="entry name" value="KAsynt_C_assoc"/>
    <property type="match status" value="2"/>
</dbReference>
<dbReference type="InterPro" id="IPR016035">
    <property type="entry name" value="Acyl_Trfase/lysoPLipase"/>
</dbReference>
<dbReference type="InterPro" id="IPR032821">
    <property type="entry name" value="PKS_assoc"/>
</dbReference>
<dbReference type="SMART" id="SM00822">
    <property type="entry name" value="PKS_KR"/>
    <property type="match status" value="2"/>
</dbReference>
<keyword evidence="8" id="KW-0012">Acyltransferase</keyword>
<dbReference type="Pfam" id="PF00550">
    <property type="entry name" value="PP-binding"/>
    <property type="match status" value="2"/>
</dbReference>
<dbReference type="InterPro" id="IPR036291">
    <property type="entry name" value="NAD(P)-bd_dom_sf"/>
</dbReference>
<evidence type="ECO:0000256" key="9">
    <source>
        <dbReference type="PROSITE-ProRule" id="PRU01363"/>
    </source>
</evidence>
<dbReference type="PROSITE" id="PS52019">
    <property type="entry name" value="PKS_MFAS_DH"/>
    <property type="match status" value="2"/>
</dbReference>
<dbReference type="InterPro" id="IPR018201">
    <property type="entry name" value="Ketoacyl_synth_AS"/>
</dbReference>
<dbReference type="SUPFAM" id="SSF53901">
    <property type="entry name" value="Thiolase-like"/>
    <property type="match status" value="2"/>
</dbReference>
<dbReference type="InterPro" id="IPR014043">
    <property type="entry name" value="Acyl_transferase_dom"/>
</dbReference>
<dbReference type="SMART" id="SM00826">
    <property type="entry name" value="PKS_DH"/>
    <property type="match status" value="2"/>
</dbReference>
<dbReference type="GO" id="GO:0004315">
    <property type="term" value="F:3-oxoacyl-[acyl-carrier-protein] synthase activity"/>
    <property type="evidence" value="ECO:0007669"/>
    <property type="project" value="InterPro"/>
</dbReference>
<dbReference type="CDD" id="cd00833">
    <property type="entry name" value="PKS"/>
    <property type="match status" value="2"/>
</dbReference>
<evidence type="ECO:0000256" key="10">
    <source>
        <dbReference type="SAM" id="MobiDB-lite"/>
    </source>
</evidence>
<evidence type="ECO:0000256" key="5">
    <source>
        <dbReference type="ARBA" id="ARBA00022679"/>
    </source>
</evidence>
<feature type="region of interest" description="C-terminal hotdog fold" evidence="9">
    <location>
        <begin position="2730"/>
        <end position="2871"/>
    </location>
</feature>
<feature type="active site" description="Proton donor; for dehydratase activity" evidence="9">
    <location>
        <position position="2791"/>
    </location>
</feature>
<dbReference type="SMART" id="SM00825">
    <property type="entry name" value="PKS_KS"/>
    <property type="match status" value="2"/>
</dbReference>
<dbReference type="InterPro" id="IPR049900">
    <property type="entry name" value="PKS_mFAS_DH"/>
</dbReference>
<dbReference type="Gene3D" id="3.10.129.110">
    <property type="entry name" value="Polyketide synthase dehydratase"/>
    <property type="match status" value="2"/>
</dbReference>
<dbReference type="Pfam" id="PF00975">
    <property type="entry name" value="Thioesterase"/>
    <property type="match status" value="1"/>
</dbReference>
<dbReference type="Gene3D" id="3.40.50.720">
    <property type="entry name" value="NAD(P)-binding Rossmann-like Domain"/>
    <property type="match status" value="2"/>
</dbReference>
<dbReference type="InterPro" id="IPR016039">
    <property type="entry name" value="Thiolase-like"/>
</dbReference>
<evidence type="ECO:0000256" key="6">
    <source>
        <dbReference type="ARBA" id="ARBA00023194"/>
    </source>
</evidence>
<evidence type="ECO:0000256" key="1">
    <source>
        <dbReference type="ARBA" id="ARBA00001957"/>
    </source>
</evidence>
<dbReference type="Gene3D" id="1.10.1200.10">
    <property type="entry name" value="ACP-like"/>
    <property type="match status" value="2"/>
</dbReference>
<dbReference type="PANTHER" id="PTHR43775:SF51">
    <property type="entry name" value="INACTIVE PHENOLPHTHIOCEROL SYNTHESIS POLYKETIDE SYNTHASE TYPE I PKS1-RELATED"/>
    <property type="match status" value="1"/>
</dbReference>
<dbReference type="PROSITE" id="PS00606">
    <property type="entry name" value="KS3_1"/>
    <property type="match status" value="2"/>
</dbReference>
<dbReference type="InterPro" id="IPR001227">
    <property type="entry name" value="Ac_transferase_dom_sf"/>
</dbReference>
<dbReference type="EMBL" id="JACHMF010000001">
    <property type="protein sequence ID" value="MBB4693046.1"/>
    <property type="molecule type" value="Genomic_DNA"/>
</dbReference>
<dbReference type="CDD" id="cd08956">
    <property type="entry name" value="KR_3_FAS_SDR_x"/>
    <property type="match status" value="2"/>
</dbReference>
<evidence type="ECO:0000256" key="7">
    <source>
        <dbReference type="ARBA" id="ARBA00023268"/>
    </source>
</evidence>
<organism evidence="14 15">
    <name type="scientific">Paractinoplanes abujensis</name>
    <dbReference type="NCBI Taxonomy" id="882441"/>
    <lineage>
        <taxon>Bacteria</taxon>
        <taxon>Bacillati</taxon>
        <taxon>Actinomycetota</taxon>
        <taxon>Actinomycetes</taxon>
        <taxon>Micromonosporales</taxon>
        <taxon>Micromonosporaceae</taxon>
        <taxon>Paractinoplanes</taxon>
    </lineage>
</organism>
<dbReference type="Pfam" id="PF21089">
    <property type="entry name" value="PKS_DH_N"/>
    <property type="match status" value="2"/>
</dbReference>
<sequence>MAESADKVVQALRASLKETERLRAQNRKLTAAAREPIAIVGMACRYPGGVASADDLWRLVDDGVDAISAFPDNRGWDSGVFDPEPGKVGRTYSNRGGFLHDAGRFDPAFFGISPNEALLMDPQQRLLLETSYEAFEHAGIDPATLKGGSTGVFAGMMYHDYAANNSTGANASGRVSYVLGLEGPAVTVDTACSSSLVALHWAIQALRSGECELALVGGVAVMATPEVFVEFSRQRGLAPDGRCKSFAGAADGTSWGEGVGVLVVERLADARRHGHRVLAVVRGSAVNQDGASNGFSAPNGPAQRRVIRAALANAQLSADQVDLVEAHGTGTTLGDPIEAQALLATYGQDRADDDPLWLGSIKSNIGHTQSAAGVAGIIKLVQSIRHGAMPRTLHVDTPTPVVDWTSGNVRLLTEPRAWPERDRPRRAGISSFGISGTNAHVIIEQAPDEEPAEPAPPVAHTLVPVVVTAKSAAALPAQQQRVRELLAAGAPLRDTARALITDRALFEHRSVTLGADPDETLAAAPVTGSVTPGGTAVLFTGQGAQQLGMGRELSARFPVFAAAFDAALAALDRHVDHPLRDVLWGDDAAELARTVNTQTGTFAYETALYRLLESFGVRPDLLAGHSVGEIVAAHVAGVLSLDDAAALVAARGRLMQALPAGGVMIAVAASEETVRPLLTGGVDIAAVNGPASVVLSGTEDAVRAVVATLDVKATRLNTSHAFHSHLMEPMLGAFADALSGLTFHPPAVPIVSAVTGAAAGPDTLTSPAYWVRHVREAVRFADAVTTLHAAGIRTFVEAGPDAVLAGMVRQTLDDDVTVVALQRRNRSPERELLTGVATAWTRGTAVDWTALLPAGRHVDLPSYAFDRQEFWIDEWDFADAWTGGTARKLTAAGLTRHEHPLLGAVLGAPQTGGVVLTGRLGLDRHAWVADHEVLGSVLLPGTGFVELALRAGEQVDCAVLEELTLQAPLVLATGGAALQVVVGGPDDGGRRTVDVFSRADGPNRPWVQHAAGVLAPAGTDVIPPDLAAWPPPGAEPVTVDGAYDRLLDLGYAYGPVFQGLRAAWRRGDELFAEVALPAAEHDEAAAFGIHPALLDASMHAAMLGDRGETAPDEQTLLPFAWNGVTLHAAGAASVRVRITTPTTDSMSFAVADEQGRPVLTVGSLVSRAVSPAQLASAGPDTAEALFGIDWLPAAGGVAGGATWVTLDEAAVAEAPFVLAPVTAPDGGDVPAKALAVATDVLALVQRWLAEPAYAASRLVLLTRHAVDVTGTDPIDPVTAGVWGLIRAAQAENPDRFVLLDTDGDVTDGVLAQALAGGEPEIAVRAGRIRVPRLAPLGLPAVAEQPWTAGGTVLITGGTGGLGAIVAEHLVRARGVRKLVLTSRRGADAPGAAELVTRLSEAGAEAVVVEACDVADRDALAALLTRIDDLTGVVHAAGVAANGLTADMTAEQLAAVFPAKVDAAWHLHDLTRDRALTAFVLFSSAGGLVLAAGQGNYAAANVFLDALATQRAAAGLPATSLAYGLWQAETGMSGQMDDSHRQRMDRLGLPALATADALALFDRAVAGDRPGVVAVPVDRAALRERADQLPALLRGLAPAGPSRRRATAATGSSLAGQLSGRTPGERHRIVLDLVRGHVAAVLGHASADAVEADRAFKDLGFDSLSAVELRNVLNTATGLRLSPTLVFDHPSAAAVTRHILDTIGEAGEQARPAAQPKRSAANVDDPIAIVGMACRYPGGVASPEDLWRLVADGVDAVGDFPADRGWDPAVHDPEPGRPGRTYANEGGFLYDAAQFDPVFFGISPNEALIMDPQQRLLLETAWETLERSGIDPAALRGSDTGVFAGLMYHDYGVDSTGGSLVSGRVAYTLGLEGPAISVDTACSSSLVALHFAMQSLRAGECSLALAGGVAVMATPAMFVEFSRQRGLAPDGRCKSFAGAADGTGWGEGAGLLLLERLSDAERNGHTILAVVRGSAVNQDGASNGFSAPNGPSQQRVIRQALDSAGLTTADVDVVEAHGTGTTLGDPIEAQALLATYGQDRSVPLLLGSIKSNIGHTQAAAGVAGIIKMVEAMRHGVVPRTLHVDEPSPMVDWEAGAVDLVTDTVDWPAVDRPRRAAVSSFGISGTNAHVIIEQAPLAVPATPEAPVSRPVVPLVLNARKADGLRRQAERLREHLLARPDLDLIDVGWSTVTTRAALDHRAVVVGRERQDLVAALDKVTGPVAPGSLAVLFTGQGSQRAGMGDELAARFPVFAEAYAAARVDVTGDIDQTGVAQPSIFAFEVALYRLIESWGIKPDYLAGHSIGEIAAAHVTGVLSLEDAKTLVEARARLMQALPAGGVMVAVAAGEETVRALLDDGVGIAVNGVGADATNGVDIAAVNGPASVVLSGTGEAVQAVVDALGVKATRLNTSHAFHSRLMEPMLAEFAAAIGGLTFHQPTIPVVATGDIAQPAYWVNHVRDTVRFADNVGTLLAHGVSTFLEVGPAATLTGLGKLISDDATFVALQHRAVDEELALLTALAGSGLAVDWAGVLAGTGARVVDLPTYAFDRRHFWLLDDEPATDPAAIGVAPAAHPLLGAVVATPGTGGVTLTGRVSVGSSPWVADHEVLGSVLLPGTAFVELALRAGEELSGTGAAGEASGSRAAGELSSTGLPGGAGFGVDELTLLAPLVLPGRATVDVQVVADGPDATGRHPVTVWSRADGTDEWLRHATGFLAPAGPTTPGRLTAWPPPGAERIEVSGLYDTLFDRGYGYGSTFRGLRAAWRLDGTVYAEVALPEQAHADARRFGLHPALLDATMHALGFGALGEGDADPGTLMPFSWEGVTLHAPGADTVRVRLAPAGPATVSLDLADVAGEPVASVRSMTLRPVSAGQLGADPADRALFAITWSEVTGVSAAGSPAVAGDAAIALPVVPPAAGTVPERAGSATVAALEVIQEWLPRKGRVVVLTRDAVAVGPDDDVDPAAAPVWGLLRAAQAENPDRFVLLDTDGDVDDAVVARAAATGEPELAVRGGTLYRPRLTPAAPVAGEPPWGGTVLITGGTGGLGAIVAEHLVRTHGVRNLVLTSRRGPDAPGAQELCERLAAAGATAEAVACDVTDRTALAALVERIGDDLTGVVHAAGVAANGLTADLTAGQVRTVLAPKADAAWHLHELTRDRPLRAFVLFSSAGGLVLAAGQGNYAAANVFLDALAQHRHAAGRPATALAYGLWQAETGLSGMLDEGHRQRMDRLGLPALPTEEALALFDRAVAGGLPQVVPMPVDRAALRRRTDQLPALLRGLVPAVRRTVAGTGGRRSPLERLSGLAGAAQLAEITQVIREYAAEILGHAGPDDVEPERDFLEAGFDSLTAVELRNRINAGLGVTLPAMAVFDSKTPAELGRLTQAELGTPQAAAADKPDTLYQLFLDAVLAGRLQPGLRLLKTVADLRPEFDGPAGTKLPAPVTLTAGTGAGPRLICLSTPTIAGGVHQHARLAARLTGGRHVTALPTPGFGRGEPVPASFAAAVRVLAAAVLEAAAGQPFVLLGFSSGGLLAHATTAYLEDRGAPVAGVVLLDSYEVEPGNDGIFGHMAMAIEEKEATFGPFDSAQLSAFGRYVDLLAEFRRDPLTAPLLFVQAADSFVEAEPEDSSWQATWAGADVLRTVPGTHFSLVESDVDTTAEVVDEWLHAISG</sequence>
<feature type="active site" description="Proton acceptor; for dehydratase activity" evidence="9">
    <location>
        <position position="2602"/>
    </location>
</feature>
<feature type="domain" description="Carrier" evidence="11">
    <location>
        <begin position="3306"/>
        <end position="3381"/>
    </location>
</feature>
<dbReference type="InterPro" id="IPR036736">
    <property type="entry name" value="ACP-like_sf"/>
</dbReference>
<dbReference type="InterPro" id="IPR020841">
    <property type="entry name" value="PKS_Beta-ketoAc_synthase_dom"/>
</dbReference>
<keyword evidence="6" id="KW-0045">Antibiotic biosynthesis</keyword>
<feature type="region of interest" description="N-terminal hotdog fold" evidence="9">
    <location>
        <begin position="2570"/>
        <end position="2718"/>
    </location>
</feature>
<dbReference type="SMART" id="SM00827">
    <property type="entry name" value="PKS_AT"/>
    <property type="match status" value="2"/>
</dbReference>
<dbReference type="InterPro" id="IPR020807">
    <property type="entry name" value="PKS_DH"/>
</dbReference>
<name>A0A7W7CQU6_9ACTN</name>
<dbReference type="FunFam" id="3.40.47.10:FF:000019">
    <property type="entry name" value="Polyketide synthase type I"/>
    <property type="match status" value="2"/>
</dbReference>
<dbReference type="InterPro" id="IPR020802">
    <property type="entry name" value="TesA-like"/>
</dbReference>
<dbReference type="Proteomes" id="UP000542742">
    <property type="component" value="Unassembled WGS sequence"/>
</dbReference>
<dbReference type="SMART" id="SM01294">
    <property type="entry name" value="PKS_PP_betabranch"/>
    <property type="match status" value="1"/>
</dbReference>
<evidence type="ECO:0000259" key="13">
    <source>
        <dbReference type="PROSITE" id="PS52019"/>
    </source>
</evidence>
<dbReference type="PROSITE" id="PS50075">
    <property type="entry name" value="CARRIER"/>
    <property type="match status" value="2"/>
</dbReference>
<dbReference type="GO" id="GO:0004312">
    <property type="term" value="F:fatty acid synthase activity"/>
    <property type="evidence" value="ECO:0007669"/>
    <property type="project" value="TreeGrafter"/>
</dbReference>
<evidence type="ECO:0000256" key="8">
    <source>
        <dbReference type="ARBA" id="ARBA00023315"/>
    </source>
</evidence>
<dbReference type="SMART" id="SM00823">
    <property type="entry name" value="PKS_PP"/>
    <property type="match status" value="2"/>
</dbReference>
<evidence type="ECO:0000313" key="15">
    <source>
        <dbReference type="Proteomes" id="UP000542742"/>
    </source>
</evidence>
<dbReference type="Pfam" id="PF22953">
    <property type="entry name" value="SpnB_Rossmann"/>
    <property type="match status" value="2"/>
</dbReference>
<feature type="compositionally biased region" description="Polar residues" evidence="10">
    <location>
        <begin position="1608"/>
        <end position="1619"/>
    </location>
</feature>
<dbReference type="FunFam" id="1.10.1200.10:FF:000007">
    <property type="entry name" value="Probable polyketide synthase pks17"/>
    <property type="match status" value="1"/>
</dbReference>
<dbReference type="Pfam" id="PF08659">
    <property type="entry name" value="KR"/>
    <property type="match status" value="2"/>
</dbReference>
<dbReference type="InterPro" id="IPR057326">
    <property type="entry name" value="KR_dom"/>
</dbReference>
<dbReference type="InterPro" id="IPR049551">
    <property type="entry name" value="PKS_DH_C"/>
</dbReference>
<accession>A0A7W7CQU6</accession>
<comment type="caution">
    <text evidence="14">The sequence shown here is derived from an EMBL/GenBank/DDBJ whole genome shotgun (WGS) entry which is preliminary data.</text>
</comment>
<dbReference type="Gene3D" id="3.30.70.3290">
    <property type="match status" value="2"/>
</dbReference>
<proteinExistence type="predicted"/>
<dbReference type="FunFam" id="3.40.366.10:FF:000002">
    <property type="entry name" value="Probable polyketide synthase 2"/>
    <property type="match status" value="1"/>
</dbReference>
<dbReference type="Pfam" id="PF00109">
    <property type="entry name" value="ketoacyl-synt"/>
    <property type="match status" value="2"/>
</dbReference>
<dbReference type="SMART" id="SM00824">
    <property type="entry name" value="PKS_TE"/>
    <property type="match status" value="1"/>
</dbReference>
<dbReference type="PANTHER" id="PTHR43775">
    <property type="entry name" value="FATTY ACID SYNTHASE"/>
    <property type="match status" value="1"/>
</dbReference>
<dbReference type="SUPFAM" id="SSF51735">
    <property type="entry name" value="NAD(P)-binding Rossmann-fold domains"/>
    <property type="match status" value="4"/>
</dbReference>
<dbReference type="InterPro" id="IPR050091">
    <property type="entry name" value="PKS_NRPS_Biosynth_Enz"/>
</dbReference>
<feature type="region of interest" description="Disordered" evidence="10">
    <location>
        <begin position="1597"/>
        <end position="1620"/>
    </location>
</feature>
<keyword evidence="5 14" id="KW-0808">Transferase</keyword>
<dbReference type="InterPro" id="IPR042104">
    <property type="entry name" value="PKS_dehydratase_sf"/>
</dbReference>
<comment type="pathway">
    <text evidence="2">Antibiotic biosynthesis.</text>
</comment>
<dbReference type="InterPro" id="IPR014030">
    <property type="entry name" value="Ketoacyl_synth_N"/>
</dbReference>
<dbReference type="SUPFAM" id="SSF47336">
    <property type="entry name" value="ACP-like"/>
    <property type="match status" value="1"/>
</dbReference>
<dbReference type="GO" id="GO:0033068">
    <property type="term" value="P:macrolide biosynthetic process"/>
    <property type="evidence" value="ECO:0007669"/>
    <property type="project" value="UniProtKB-ARBA"/>
</dbReference>
<comment type="cofactor">
    <cofactor evidence="1">
        <name>pantetheine 4'-phosphate</name>
        <dbReference type="ChEBI" id="CHEBI:47942"/>
    </cofactor>
</comment>
<dbReference type="InterPro" id="IPR014031">
    <property type="entry name" value="Ketoacyl_synth_C"/>
</dbReference>
<dbReference type="InterPro" id="IPR029058">
    <property type="entry name" value="AB_hydrolase_fold"/>
</dbReference>
<feature type="domain" description="Carrier" evidence="11">
    <location>
        <begin position="1627"/>
        <end position="1702"/>
    </location>
</feature>
<dbReference type="SUPFAM" id="SSF55048">
    <property type="entry name" value="Probable ACP-binding domain of malonyl-CoA ACP transacylase"/>
    <property type="match status" value="2"/>
</dbReference>
<evidence type="ECO:0000256" key="4">
    <source>
        <dbReference type="ARBA" id="ARBA00022553"/>
    </source>
</evidence>
<evidence type="ECO:0000259" key="11">
    <source>
        <dbReference type="PROSITE" id="PS50075"/>
    </source>
</evidence>
<dbReference type="Pfam" id="PF08990">
    <property type="entry name" value="Docking"/>
    <property type="match status" value="1"/>
</dbReference>
<dbReference type="InterPro" id="IPR016036">
    <property type="entry name" value="Malonyl_transacylase_ACP-bd"/>
</dbReference>
<keyword evidence="15" id="KW-1185">Reference proteome</keyword>
<keyword evidence="3" id="KW-0596">Phosphopantetheine</keyword>
<dbReference type="GO" id="GO:0031177">
    <property type="term" value="F:phosphopantetheine binding"/>
    <property type="evidence" value="ECO:0007669"/>
    <property type="project" value="InterPro"/>
</dbReference>
<evidence type="ECO:0000256" key="3">
    <source>
        <dbReference type="ARBA" id="ARBA00022450"/>
    </source>
</evidence>
<dbReference type="InterPro" id="IPR055123">
    <property type="entry name" value="SpnB-like_Rossmann"/>
</dbReference>
<dbReference type="InterPro" id="IPR006162">
    <property type="entry name" value="Ppantetheine_attach_site"/>
</dbReference>
<dbReference type="InterPro" id="IPR015083">
    <property type="entry name" value="NorB/c/GfsB-D-like_docking"/>
</dbReference>
<dbReference type="Gene3D" id="3.40.50.1820">
    <property type="entry name" value="alpha/beta hydrolase"/>
    <property type="match status" value="1"/>
</dbReference>
<keyword evidence="4" id="KW-0597">Phosphoprotein</keyword>
<evidence type="ECO:0000256" key="2">
    <source>
        <dbReference type="ARBA" id="ARBA00004792"/>
    </source>
</evidence>
<evidence type="ECO:0000259" key="12">
    <source>
        <dbReference type="PROSITE" id="PS52004"/>
    </source>
</evidence>
<feature type="domain" description="Ketosynthase family 3 (KS3)" evidence="12">
    <location>
        <begin position="34"/>
        <end position="445"/>
    </location>
</feature>